<name>A0A1X1RE31_MYCFA</name>
<dbReference type="Proteomes" id="UP000193484">
    <property type="component" value="Unassembled WGS sequence"/>
</dbReference>
<evidence type="ECO:0000256" key="4">
    <source>
        <dbReference type="ARBA" id="ARBA00023157"/>
    </source>
</evidence>
<feature type="signal peptide" evidence="5">
    <location>
        <begin position="1"/>
        <end position="20"/>
    </location>
</feature>
<gene>
    <name evidence="6" type="ORF">AWC04_10410</name>
</gene>
<proteinExistence type="inferred from homology"/>
<accession>A0A1X1RE31</accession>
<dbReference type="SUPFAM" id="SSF53474">
    <property type="entry name" value="alpha/beta-Hydrolases"/>
    <property type="match status" value="1"/>
</dbReference>
<dbReference type="SMART" id="SM01110">
    <property type="entry name" value="Cutinase"/>
    <property type="match status" value="1"/>
</dbReference>
<sequence length="213" mass="21566">MMTTAVLAGLLAVAMPAAVADPCPDAEVIFARGTDEPPGPGAVGQAFYNAVLARAAGRSIDLYSVNYPATTDFPTASQGIVDADRRVRDMAARCPDTRLILGGFSQGAAVIGYLTVDQIPEGTALPPGITGPLPPEIAEHVAAVALFGTPSAGLLSTIGAPPLTIGPGYTAKTIELCAAGDFICGGNGNGPGHLLYAFNGMPEQAADFAITRL</sequence>
<dbReference type="InterPro" id="IPR000675">
    <property type="entry name" value="Cutinase/axe"/>
</dbReference>
<dbReference type="Pfam" id="PF01083">
    <property type="entry name" value="Cutinase"/>
    <property type="match status" value="1"/>
</dbReference>
<evidence type="ECO:0000256" key="3">
    <source>
        <dbReference type="ARBA" id="ARBA00022801"/>
    </source>
</evidence>
<evidence type="ECO:0000256" key="2">
    <source>
        <dbReference type="ARBA" id="ARBA00022487"/>
    </source>
</evidence>
<protein>
    <submittedName>
        <fullName evidence="6">Cutinase</fullName>
    </submittedName>
</protein>
<evidence type="ECO:0000313" key="6">
    <source>
        <dbReference type="EMBL" id="ORV03510.1"/>
    </source>
</evidence>
<keyword evidence="5" id="KW-0732">Signal</keyword>
<keyword evidence="4" id="KW-1015">Disulfide bond</keyword>
<dbReference type="EMBL" id="LQOJ01000037">
    <property type="protein sequence ID" value="ORV03510.1"/>
    <property type="molecule type" value="Genomic_DNA"/>
</dbReference>
<evidence type="ECO:0000256" key="5">
    <source>
        <dbReference type="SAM" id="SignalP"/>
    </source>
</evidence>
<dbReference type="OrthoDB" id="3690529at2"/>
<keyword evidence="3" id="KW-0378">Hydrolase</keyword>
<feature type="chain" id="PRO_5013162951" evidence="5">
    <location>
        <begin position="21"/>
        <end position="213"/>
    </location>
</feature>
<organism evidence="6 7">
    <name type="scientific">Mycolicibacterium fallax</name>
    <name type="common">Mycobacterium fallax</name>
    <dbReference type="NCBI Taxonomy" id="1793"/>
    <lineage>
        <taxon>Bacteria</taxon>
        <taxon>Bacillati</taxon>
        <taxon>Actinomycetota</taxon>
        <taxon>Actinomycetes</taxon>
        <taxon>Mycobacteriales</taxon>
        <taxon>Mycobacteriaceae</taxon>
        <taxon>Mycolicibacterium</taxon>
    </lineage>
</organism>
<keyword evidence="7" id="KW-1185">Reference proteome</keyword>
<evidence type="ECO:0000256" key="1">
    <source>
        <dbReference type="ARBA" id="ARBA00007534"/>
    </source>
</evidence>
<dbReference type="GO" id="GO:0052689">
    <property type="term" value="F:carboxylic ester hydrolase activity"/>
    <property type="evidence" value="ECO:0007669"/>
    <property type="project" value="UniProtKB-KW"/>
</dbReference>
<dbReference type="Gene3D" id="3.40.50.1820">
    <property type="entry name" value="alpha/beta hydrolase"/>
    <property type="match status" value="1"/>
</dbReference>
<dbReference type="PANTHER" id="PTHR33630">
    <property type="entry name" value="CUTINASE RV1984C-RELATED-RELATED"/>
    <property type="match status" value="1"/>
</dbReference>
<dbReference type="PANTHER" id="PTHR33630:SF9">
    <property type="entry name" value="CUTINASE 4"/>
    <property type="match status" value="1"/>
</dbReference>
<comment type="caution">
    <text evidence="6">The sequence shown here is derived from an EMBL/GenBank/DDBJ whole genome shotgun (WGS) entry which is preliminary data.</text>
</comment>
<dbReference type="STRING" id="1793.AWC04_10410"/>
<evidence type="ECO:0000313" key="7">
    <source>
        <dbReference type="Proteomes" id="UP000193484"/>
    </source>
</evidence>
<dbReference type="InterPro" id="IPR029058">
    <property type="entry name" value="AB_hydrolase_fold"/>
</dbReference>
<keyword evidence="2" id="KW-0719">Serine esterase</keyword>
<comment type="similarity">
    <text evidence="1">Belongs to the cutinase family.</text>
</comment>
<dbReference type="AlphaFoldDB" id="A0A1X1RE31"/>
<dbReference type="RefSeq" id="WP_109750493.1">
    <property type="nucleotide sequence ID" value="NZ_AP022603.1"/>
</dbReference>
<reference evidence="6 7" key="1">
    <citation type="submission" date="2016-01" db="EMBL/GenBank/DDBJ databases">
        <title>The new phylogeny of the genus Mycobacterium.</title>
        <authorList>
            <person name="Tarcisio F."/>
            <person name="Conor M."/>
            <person name="Antonella G."/>
            <person name="Elisabetta G."/>
            <person name="Giulia F.S."/>
            <person name="Sara T."/>
            <person name="Anna F."/>
            <person name="Clotilde B."/>
            <person name="Roberto B."/>
            <person name="Veronica D.S."/>
            <person name="Fabio R."/>
            <person name="Monica P."/>
            <person name="Olivier J."/>
            <person name="Enrico T."/>
            <person name="Nicola S."/>
        </authorList>
    </citation>
    <scope>NUCLEOTIDE SEQUENCE [LARGE SCALE GENOMIC DNA]</scope>
    <source>
        <strain evidence="6 7">DSM 44179</strain>
    </source>
</reference>